<protein>
    <submittedName>
        <fullName evidence="2">Unannotated protein</fullName>
    </submittedName>
</protein>
<dbReference type="EMBL" id="CAEZUP010000068">
    <property type="protein sequence ID" value="CAB4616765.1"/>
    <property type="molecule type" value="Genomic_DNA"/>
</dbReference>
<dbReference type="PANTHER" id="PTHR37314">
    <property type="entry name" value="SLR0142 PROTEIN"/>
    <property type="match status" value="1"/>
</dbReference>
<dbReference type="Pfam" id="PF06912">
    <property type="entry name" value="DUF1275"/>
    <property type="match status" value="1"/>
</dbReference>
<accession>A0A6J6HZ81</accession>
<keyword evidence="1" id="KW-0472">Membrane</keyword>
<organism evidence="2">
    <name type="scientific">freshwater metagenome</name>
    <dbReference type="NCBI Taxonomy" id="449393"/>
    <lineage>
        <taxon>unclassified sequences</taxon>
        <taxon>metagenomes</taxon>
        <taxon>ecological metagenomes</taxon>
    </lineage>
</organism>
<dbReference type="PANTHER" id="PTHR37314:SF4">
    <property type="entry name" value="UPF0700 TRANSMEMBRANE PROTEIN YOAK"/>
    <property type="match status" value="1"/>
</dbReference>
<dbReference type="AlphaFoldDB" id="A0A6J6HZ81"/>
<feature type="transmembrane region" description="Helical" evidence="1">
    <location>
        <begin position="96"/>
        <end position="117"/>
    </location>
</feature>
<proteinExistence type="predicted"/>
<feature type="transmembrane region" description="Helical" evidence="1">
    <location>
        <begin position="197"/>
        <end position="226"/>
    </location>
</feature>
<feature type="transmembrane region" description="Helical" evidence="1">
    <location>
        <begin position="65"/>
        <end position="81"/>
    </location>
</feature>
<gene>
    <name evidence="2" type="ORF">UFOPK1835_01457</name>
</gene>
<keyword evidence="1" id="KW-1133">Transmembrane helix</keyword>
<name>A0A6J6HZ81_9ZZZZ</name>
<sequence length="237" mass="24604">MPLVSNPRLSSTVAIALALTATAGFVDAHFFLHVTEVFTANMSGNLVLFGMALGEKQWAQGGHQATALLAFIAGVFAASRFNDRHRRAEKPLRPDLLLGVEATILVLAAVWIGFFGAEHAGERILVYPAIVLAAFAMGMQNAAVVRVGVLAVATTYATGSVARLGSETALAVGATSREEAAAHLGVIPVLGSMVASYVFGALLAASVGASAAWLLLPAGVLVLAAIGTHRRLRRHDL</sequence>
<keyword evidence="1" id="KW-0812">Transmembrane</keyword>
<evidence type="ECO:0000256" key="1">
    <source>
        <dbReference type="SAM" id="Phobius"/>
    </source>
</evidence>
<evidence type="ECO:0000313" key="2">
    <source>
        <dbReference type="EMBL" id="CAB4616765.1"/>
    </source>
</evidence>
<feature type="transmembrane region" description="Helical" evidence="1">
    <location>
        <begin position="124"/>
        <end position="143"/>
    </location>
</feature>
<dbReference type="InterPro" id="IPR010699">
    <property type="entry name" value="DUF1275"/>
</dbReference>
<reference evidence="2" key="1">
    <citation type="submission" date="2020-05" db="EMBL/GenBank/DDBJ databases">
        <authorList>
            <person name="Chiriac C."/>
            <person name="Salcher M."/>
            <person name="Ghai R."/>
            <person name="Kavagutti S V."/>
        </authorList>
    </citation>
    <scope>NUCLEOTIDE SEQUENCE</scope>
</reference>